<evidence type="ECO:0000313" key="3">
    <source>
        <dbReference type="Proteomes" id="UP000077421"/>
    </source>
</evidence>
<dbReference type="InterPro" id="IPR006119">
    <property type="entry name" value="Resolv_N"/>
</dbReference>
<dbReference type="Gene3D" id="3.40.50.1390">
    <property type="entry name" value="Resolvase, N-terminal catalytic domain"/>
    <property type="match status" value="1"/>
</dbReference>
<evidence type="ECO:0000259" key="1">
    <source>
        <dbReference type="Pfam" id="PF00239"/>
    </source>
</evidence>
<gene>
    <name evidence="2" type="ORF">AYW79_06910</name>
</gene>
<protein>
    <recommendedName>
        <fullName evidence="1">Resolvase/invertase-type recombinase catalytic domain-containing protein</fullName>
    </recommendedName>
</protein>
<organism evidence="2 3">
    <name type="scientific">Ferroacidibacillus organovorans</name>
    <dbReference type="NCBI Taxonomy" id="1765683"/>
    <lineage>
        <taxon>Bacteria</taxon>
        <taxon>Bacillati</taxon>
        <taxon>Bacillota</taxon>
        <taxon>Bacilli</taxon>
        <taxon>Bacillales</taxon>
        <taxon>Alicyclobacillaceae</taxon>
        <taxon>Ferroacidibacillus</taxon>
    </lineage>
</organism>
<dbReference type="EMBL" id="LSUQ01000015">
    <property type="protein sequence ID" value="OAG94146.1"/>
    <property type="molecule type" value="Genomic_DNA"/>
</dbReference>
<dbReference type="InterPro" id="IPR036162">
    <property type="entry name" value="Resolvase-like_N_sf"/>
</dbReference>
<dbReference type="SUPFAM" id="SSF53041">
    <property type="entry name" value="Resolvase-like"/>
    <property type="match status" value="1"/>
</dbReference>
<dbReference type="AlphaFoldDB" id="A0A853KAU7"/>
<feature type="domain" description="Resolvase/invertase-type recombinase catalytic" evidence="1">
    <location>
        <begin position="6"/>
        <end position="100"/>
    </location>
</feature>
<comment type="caution">
    <text evidence="2">The sequence shown here is derived from an EMBL/GenBank/DDBJ whole genome shotgun (WGS) entry which is preliminary data.</text>
</comment>
<proteinExistence type="predicted"/>
<dbReference type="GO" id="GO:0003677">
    <property type="term" value="F:DNA binding"/>
    <property type="evidence" value="ECO:0007669"/>
    <property type="project" value="InterPro"/>
</dbReference>
<sequence>MDRIVLFTDRGSARQGRGLDAQPQLNQMLEMIKDGKIGTVVVYDRMRLAGNVETYSGIIKLFYRYRIHVLFVSNYERPFHQSNLAELMESAILHEQLRRIVRPMKA</sequence>
<reference evidence="2 3" key="1">
    <citation type="submission" date="2016-02" db="EMBL/GenBank/DDBJ databases">
        <title>Draft genome sequence of Acidibacillus ferrooxidans SLC66.</title>
        <authorList>
            <person name="Oliveira G."/>
            <person name="Nancucheo I."/>
            <person name="Dall'Agnol H."/>
            <person name="Johnson B."/>
            <person name="Oliveira R."/>
            <person name="Nunes G.L."/>
            <person name="Tzotzos G."/>
            <person name="Orellana S.C."/>
            <person name="Salim A.C."/>
            <person name="Araujo F.M."/>
        </authorList>
    </citation>
    <scope>NUCLEOTIDE SEQUENCE [LARGE SCALE GENOMIC DNA]</scope>
    <source>
        <strain evidence="2 3">SLC66</strain>
    </source>
</reference>
<name>A0A853KAU7_9BACL</name>
<accession>A0A853KAU7</accession>
<evidence type="ECO:0000313" key="2">
    <source>
        <dbReference type="EMBL" id="OAG94146.1"/>
    </source>
</evidence>
<dbReference type="Proteomes" id="UP000077421">
    <property type="component" value="Unassembled WGS sequence"/>
</dbReference>
<dbReference type="GO" id="GO:0000150">
    <property type="term" value="F:DNA strand exchange activity"/>
    <property type="evidence" value="ECO:0007669"/>
    <property type="project" value="InterPro"/>
</dbReference>
<dbReference type="Pfam" id="PF00239">
    <property type="entry name" value="Resolvase"/>
    <property type="match status" value="1"/>
</dbReference>